<evidence type="ECO:0000256" key="1">
    <source>
        <dbReference type="SAM" id="MobiDB-lite"/>
    </source>
</evidence>
<feature type="region of interest" description="Disordered" evidence="1">
    <location>
        <begin position="47"/>
        <end position="75"/>
    </location>
</feature>
<dbReference type="Proteomes" id="UP000582487">
    <property type="component" value="Unassembled WGS sequence"/>
</dbReference>
<dbReference type="EMBL" id="JABCUV010000009">
    <property type="protein sequence ID" value="NMW93644.1"/>
    <property type="molecule type" value="Genomic_DNA"/>
</dbReference>
<dbReference type="AlphaFoldDB" id="A0A848RTY3"/>
<protein>
    <submittedName>
        <fullName evidence="2">Uncharacterized protein</fullName>
    </submittedName>
</protein>
<feature type="compositionally biased region" description="Basic residues" evidence="1">
    <location>
        <begin position="47"/>
        <end position="63"/>
    </location>
</feature>
<evidence type="ECO:0000313" key="2">
    <source>
        <dbReference type="EMBL" id="NMW93644.1"/>
    </source>
</evidence>
<gene>
    <name evidence="2" type="ORF">HHJ74_08065</name>
</gene>
<proteinExistence type="predicted"/>
<accession>A0A848RTY3</accession>
<name>A0A848RTY3_9ACTO</name>
<sequence>MAEIWENLRVRLKYMKPHPHFSPNFCHFQKNKDLGWHLMKTRKTYGHLASRKKSPARQKHRSRALPVDAFTLGEH</sequence>
<reference evidence="2 3" key="1">
    <citation type="submission" date="2020-04" db="EMBL/GenBank/DDBJ databases">
        <title>Antimicrobial susceptibility and clonality of vaginal-derived multi-drug resistant Mobiluncus isolates in China.</title>
        <authorList>
            <person name="Zhang X."/>
        </authorList>
    </citation>
    <scope>NUCLEOTIDE SEQUENCE [LARGE SCALE GENOMIC DNA]</scope>
    <source>
        <strain evidence="2 3">7</strain>
    </source>
</reference>
<organism evidence="2 3">
    <name type="scientific">Mobiluncus mulieris</name>
    <dbReference type="NCBI Taxonomy" id="2052"/>
    <lineage>
        <taxon>Bacteria</taxon>
        <taxon>Bacillati</taxon>
        <taxon>Actinomycetota</taxon>
        <taxon>Actinomycetes</taxon>
        <taxon>Actinomycetales</taxon>
        <taxon>Actinomycetaceae</taxon>
        <taxon>Mobiluncus</taxon>
    </lineage>
</organism>
<evidence type="ECO:0000313" key="3">
    <source>
        <dbReference type="Proteomes" id="UP000582487"/>
    </source>
</evidence>
<comment type="caution">
    <text evidence="2">The sequence shown here is derived from an EMBL/GenBank/DDBJ whole genome shotgun (WGS) entry which is preliminary data.</text>
</comment>